<dbReference type="Proteomes" id="UP000287651">
    <property type="component" value="Unassembled WGS sequence"/>
</dbReference>
<accession>A0A426YLZ1</accession>
<name>A0A426YLZ1_ENSVE</name>
<dbReference type="EMBL" id="AMZH03011512">
    <property type="protein sequence ID" value="RRT52738.1"/>
    <property type="molecule type" value="Genomic_DNA"/>
</dbReference>
<evidence type="ECO:0000313" key="1">
    <source>
        <dbReference type="EMBL" id="RRT52738.1"/>
    </source>
</evidence>
<sequence>MLVEVCLAADALATSSPPSSAKNVMELYTVAKELARLGFARVRKLVCVGREKARKLERGQSGLGCASRDALARMCVSRCSCSEAPVGSCTKA</sequence>
<dbReference type="AlphaFoldDB" id="A0A426YLZ1"/>
<reference evidence="1 2" key="1">
    <citation type="journal article" date="2014" name="Agronomy (Basel)">
        <title>A Draft Genome Sequence for Ensete ventricosum, the Drought-Tolerant Tree Against Hunger.</title>
        <authorList>
            <person name="Harrison J."/>
            <person name="Moore K.A."/>
            <person name="Paszkiewicz K."/>
            <person name="Jones T."/>
            <person name="Grant M."/>
            <person name="Ambacheew D."/>
            <person name="Muzemil S."/>
            <person name="Studholme D.J."/>
        </authorList>
    </citation>
    <scope>NUCLEOTIDE SEQUENCE [LARGE SCALE GENOMIC DNA]</scope>
</reference>
<proteinExistence type="predicted"/>
<comment type="caution">
    <text evidence="1">The sequence shown here is derived from an EMBL/GenBank/DDBJ whole genome shotgun (WGS) entry which is preliminary data.</text>
</comment>
<gene>
    <name evidence="1" type="ORF">B296_00028464</name>
</gene>
<organism evidence="1 2">
    <name type="scientific">Ensete ventricosum</name>
    <name type="common">Abyssinian banana</name>
    <name type="synonym">Musa ensete</name>
    <dbReference type="NCBI Taxonomy" id="4639"/>
    <lineage>
        <taxon>Eukaryota</taxon>
        <taxon>Viridiplantae</taxon>
        <taxon>Streptophyta</taxon>
        <taxon>Embryophyta</taxon>
        <taxon>Tracheophyta</taxon>
        <taxon>Spermatophyta</taxon>
        <taxon>Magnoliopsida</taxon>
        <taxon>Liliopsida</taxon>
        <taxon>Zingiberales</taxon>
        <taxon>Musaceae</taxon>
        <taxon>Ensete</taxon>
    </lineage>
</organism>
<protein>
    <submittedName>
        <fullName evidence="1">Uncharacterized protein</fullName>
    </submittedName>
</protein>
<evidence type="ECO:0000313" key="2">
    <source>
        <dbReference type="Proteomes" id="UP000287651"/>
    </source>
</evidence>